<evidence type="ECO:0000256" key="6">
    <source>
        <dbReference type="SAM" id="Coils"/>
    </source>
</evidence>
<dbReference type="AlphaFoldDB" id="A0A2C9VD47"/>
<dbReference type="PROSITE" id="PS50066">
    <property type="entry name" value="MADS_BOX_2"/>
    <property type="match status" value="1"/>
</dbReference>
<dbReference type="GO" id="GO:0006357">
    <property type="term" value="P:regulation of transcription by RNA polymerase II"/>
    <property type="evidence" value="ECO:0000318"/>
    <property type="project" value="GO_Central"/>
</dbReference>
<dbReference type="GO" id="GO:0005634">
    <property type="term" value="C:nucleus"/>
    <property type="evidence" value="ECO:0007669"/>
    <property type="project" value="UniProtKB-SubCell"/>
</dbReference>
<dbReference type="PANTHER" id="PTHR11945:SF521">
    <property type="entry name" value="AGAMOUS-LIKE 48-RELATED"/>
    <property type="match status" value="1"/>
</dbReference>
<dbReference type="Pfam" id="PF00319">
    <property type="entry name" value="SRF-TF"/>
    <property type="match status" value="1"/>
</dbReference>
<evidence type="ECO:0000256" key="1">
    <source>
        <dbReference type="ARBA" id="ARBA00004123"/>
    </source>
</evidence>
<reference evidence="9" key="1">
    <citation type="journal article" date="2016" name="Nat. Biotechnol.">
        <title>Sequencing wild and cultivated cassava and related species reveals extensive interspecific hybridization and genetic diversity.</title>
        <authorList>
            <person name="Bredeson J.V."/>
            <person name="Lyons J.B."/>
            <person name="Prochnik S.E."/>
            <person name="Wu G.A."/>
            <person name="Ha C.M."/>
            <person name="Edsinger-Gonzales E."/>
            <person name="Grimwood J."/>
            <person name="Schmutz J."/>
            <person name="Rabbi I.Y."/>
            <person name="Egesi C."/>
            <person name="Nauluvula P."/>
            <person name="Lebot V."/>
            <person name="Ndunguru J."/>
            <person name="Mkamilo G."/>
            <person name="Bart R.S."/>
            <person name="Setter T.L."/>
            <person name="Gleadow R.M."/>
            <person name="Kulakow P."/>
            <person name="Ferguson M.E."/>
            <person name="Rounsley S."/>
            <person name="Rokhsar D.S."/>
        </authorList>
    </citation>
    <scope>NUCLEOTIDE SEQUENCE [LARGE SCALE GENOMIC DNA]</scope>
    <source>
        <strain evidence="9">cv. AM560-2</strain>
    </source>
</reference>
<protein>
    <recommendedName>
        <fullName evidence="7">MADS-box domain-containing protein</fullName>
    </recommendedName>
</protein>
<keyword evidence="3" id="KW-0238">DNA-binding</keyword>
<dbReference type="PANTHER" id="PTHR11945">
    <property type="entry name" value="MADS BOX PROTEIN"/>
    <property type="match status" value="1"/>
</dbReference>
<dbReference type="SUPFAM" id="SSF55455">
    <property type="entry name" value="SRF-like"/>
    <property type="match status" value="1"/>
</dbReference>
<sequence length="354" mass="39505">MTRKKVKLMWIVNDSARKASLKKRRIGLLKKVSELTTLCGVSAFVIIYSPEEKEPMLWPSRQVVQQMLMRYQSIPEIERSKKMMNQESYLKERIAKLQEQLRKHQKKNREIELTYFMDRLHHGNGMDDLEVNEVQEFIWLLEEKMKDVRKRVEYFQQAPALPAGFFPLASHGGPTIEAMGHQEGGSSGAGDIMRNSPIDGMLWDQWFIDMMNNNENIAGGGTRDDTCHPLGFNINETPGAGGVDLRFVHVHPGNFGGTGDGNMIEQGLPQGNMNMAVNPYDLGFFPHGNPIGGNPFGMELKLHDNVTGGVELPAPPSSTTGGRSDVGLPGFFTSGSDIGLPYDVTKPWPHNLSP</sequence>
<evidence type="ECO:0000313" key="8">
    <source>
        <dbReference type="EMBL" id="OAY43012.1"/>
    </source>
</evidence>
<dbReference type="InterPro" id="IPR033897">
    <property type="entry name" value="SRF-like_MADS-box"/>
</dbReference>
<feature type="coiled-coil region" evidence="6">
    <location>
        <begin position="87"/>
        <end position="114"/>
    </location>
</feature>
<dbReference type="PRINTS" id="PR00404">
    <property type="entry name" value="MADSDOMAIN"/>
</dbReference>
<keyword evidence="4" id="KW-0804">Transcription</keyword>
<dbReference type="Proteomes" id="UP000091857">
    <property type="component" value="Chromosome 8"/>
</dbReference>
<name>A0A2C9VD47_MANES</name>
<dbReference type="Gramene" id="Manes.08G035100.1.v8.1">
    <property type="protein sequence ID" value="Manes.08G035100.1.v8.1.CDS.1"/>
    <property type="gene ID" value="Manes.08G035100.v8.1"/>
</dbReference>
<dbReference type="InterPro" id="IPR036879">
    <property type="entry name" value="TF_MADSbox_sf"/>
</dbReference>
<evidence type="ECO:0000259" key="7">
    <source>
        <dbReference type="PROSITE" id="PS50066"/>
    </source>
</evidence>
<dbReference type="GO" id="GO:0045944">
    <property type="term" value="P:positive regulation of transcription by RNA polymerase II"/>
    <property type="evidence" value="ECO:0007669"/>
    <property type="project" value="InterPro"/>
</dbReference>
<feature type="domain" description="MADS-box" evidence="7">
    <location>
        <begin position="1"/>
        <end position="53"/>
    </location>
</feature>
<proteinExistence type="predicted"/>
<evidence type="ECO:0000256" key="4">
    <source>
        <dbReference type="ARBA" id="ARBA00023163"/>
    </source>
</evidence>
<keyword evidence="6" id="KW-0175">Coiled coil</keyword>
<gene>
    <name evidence="8" type="ORF">MANES_08G035100v8</name>
</gene>
<dbReference type="OrthoDB" id="762064at2759"/>
<keyword evidence="2" id="KW-0805">Transcription regulation</keyword>
<dbReference type="GO" id="GO:0000981">
    <property type="term" value="F:DNA-binding transcription factor activity, RNA polymerase II-specific"/>
    <property type="evidence" value="ECO:0000318"/>
    <property type="project" value="GO_Central"/>
</dbReference>
<dbReference type="GO" id="GO:0000978">
    <property type="term" value="F:RNA polymerase II cis-regulatory region sequence-specific DNA binding"/>
    <property type="evidence" value="ECO:0000318"/>
    <property type="project" value="GO_Central"/>
</dbReference>
<dbReference type="InterPro" id="IPR002100">
    <property type="entry name" value="TF_MADSbox"/>
</dbReference>
<dbReference type="EMBL" id="CM004394">
    <property type="protein sequence ID" value="OAY43012.1"/>
    <property type="molecule type" value="Genomic_DNA"/>
</dbReference>
<evidence type="ECO:0000256" key="5">
    <source>
        <dbReference type="ARBA" id="ARBA00023242"/>
    </source>
</evidence>
<comment type="subcellular location">
    <subcellularLocation>
        <location evidence="1">Nucleus</location>
    </subcellularLocation>
</comment>
<dbReference type="GO" id="GO:0046983">
    <property type="term" value="F:protein dimerization activity"/>
    <property type="evidence" value="ECO:0007669"/>
    <property type="project" value="InterPro"/>
</dbReference>
<evidence type="ECO:0000256" key="3">
    <source>
        <dbReference type="ARBA" id="ARBA00023125"/>
    </source>
</evidence>
<accession>A0A2C9VD47</accession>
<dbReference type="SMART" id="SM00432">
    <property type="entry name" value="MADS"/>
    <property type="match status" value="1"/>
</dbReference>
<keyword evidence="5" id="KW-0539">Nucleus</keyword>
<keyword evidence="9" id="KW-1185">Reference proteome</keyword>
<dbReference type="FunFam" id="3.40.1810.10:FF:000024">
    <property type="entry name" value="Agamous-like MADS-box protein AGL80"/>
    <property type="match status" value="1"/>
</dbReference>
<evidence type="ECO:0000256" key="2">
    <source>
        <dbReference type="ARBA" id="ARBA00023015"/>
    </source>
</evidence>
<organism evidence="8 9">
    <name type="scientific">Manihot esculenta</name>
    <name type="common">Cassava</name>
    <name type="synonym">Jatropha manihot</name>
    <dbReference type="NCBI Taxonomy" id="3983"/>
    <lineage>
        <taxon>Eukaryota</taxon>
        <taxon>Viridiplantae</taxon>
        <taxon>Streptophyta</taxon>
        <taxon>Embryophyta</taxon>
        <taxon>Tracheophyta</taxon>
        <taxon>Spermatophyta</taxon>
        <taxon>Magnoliopsida</taxon>
        <taxon>eudicotyledons</taxon>
        <taxon>Gunneridae</taxon>
        <taxon>Pentapetalae</taxon>
        <taxon>rosids</taxon>
        <taxon>fabids</taxon>
        <taxon>Malpighiales</taxon>
        <taxon>Euphorbiaceae</taxon>
        <taxon>Crotonoideae</taxon>
        <taxon>Manihoteae</taxon>
        <taxon>Manihot</taxon>
    </lineage>
</organism>
<comment type="caution">
    <text evidence="8">The sequence shown here is derived from an EMBL/GenBank/DDBJ whole genome shotgun (WGS) entry which is preliminary data.</text>
</comment>
<evidence type="ECO:0000313" key="9">
    <source>
        <dbReference type="Proteomes" id="UP000091857"/>
    </source>
</evidence>
<dbReference type="Gene3D" id="3.40.1810.10">
    <property type="entry name" value="Transcription factor, MADS-box"/>
    <property type="match status" value="1"/>
</dbReference>
<dbReference type="CDD" id="cd00266">
    <property type="entry name" value="MADS_SRF_like"/>
    <property type="match status" value="1"/>
</dbReference>